<evidence type="ECO:0000256" key="2">
    <source>
        <dbReference type="SAM" id="SignalP"/>
    </source>
</evidence>
<feature type="domain" description="ShKT" evidence="3">
    <location>
        <begin position="313"/>
        <end position="348"/>
    </location>
</feature>
<comment type="caution">
    <text evidence="1">Lacks conserved residue(s) required for the propagation of feature annotation.</text>
</comment>
<dbReference type="PROSITE" id="PS01009">
    <property type="entry name" value="CRISP_1"/>
    <property type="match status" value="1"/>
</dbReference>
<evidence type="ECO:0000259" key="3">
    <source>
        <dbReference type="PROSITE" id="PS51670"/>
    </source>
</evidence>
<dbReference type="PROSITE" id="PS51670">
    <property type="entry name" value="SHKT"/>
    <property type="match status" value="2"/>
</dbReference>
<proteinExistence type="predicted"/>
<keyword evidence="5" id="KW-1185">Reference proteome</keyword>
<keyword evidence="2" id="KW-0732">Signal</keyword>
<dbReference type="PRINTS" id="PR00837">
    <property type="entry name" value="V5TPXLIKE"/>
</dbReference>
<dbReference type="AlphaFoldDB" id="A0A0B2W2T1"/>
<dbReference type="InterPro" id="IPR018244">
    <property type="entry name" value="Allrgn_V5/Tpx1_CS"/>
</dbReference>
<name>A0A0B2W2T1_TOXCA</name>
<organism evidence="4 5">
    <name type="scientific">Toxocara canis</name>
    <name type="common">Canine roundworm</name>
    <dbReference type="NCBI Taxonomy" id="6265"/>
    <lineage>
        <taxon>Eukaryota</taxon>
        <taxon>Metazoa</taxon>
        <taxon>Ecdysozoa</taxon>
        <taxon>Nematoda</taxon>
        <taxon>Chromadorea</taxon>
        <taxon>Rhabditida</taxon>
        <taxon>Spirurina</taxon>
        <taxon>Ascaridomorpha</taxon>
        <taxon>Ascaridoidea</taxon>
        <taxon>Toxocaridae</taxon>
        <taxon>Toxocara</taxon>
    </lineage>
</organism>
<dbReference type="PRINTS" id="PR00838">
    <property type="entry name" value="V5ALLERGEN"/>
</dbReference>
<sequence>MGSSVMLSILLLNVFVARTVSQIIYGTYWFNDEQKRRIVQIHNHLRASEPASNMQEIVWDDRLAALAHGHVQRCDAWHRSAYERRGYGYSYIGENIWWSNEAYLRGNLESVILDFYNEKPFYDFGTTGCWGAQCGHYTQVVWASTCAVGCAAVHCDGIRNGRGIYRGHIIVCNYGEGGNMYGQRPFFVGPRCSQCPGGGGCTSEGLCAPMCFGVRFPRFFYQPQQQFYYRRTYPYQNKIINNEITERSKLGVQQKEKNKQFYSYTCMDLDSNCKAWAQNDGCNTKREFMIKRCPRTCNACQESASIVNQAHACKDSYRQCASWAQNGRCRGNSARFMALHCRRSCRLCISRIV</sequence>
<evidence type="ECO:0000256" key="1">
    <source>
        <dbReference type="PROSITE-ProRule" id="PRU01005"/>
    </source>
</evidence>
<feature type="domain" description="ShKT" evidence="3">
    <location>
        <begin position="266"/>
        <end position="300"/>
    </location>
</feature>
<keyword evidence="1" id="KW-1015">Disulfide bond</keyword>
<dbReference type="Proteomes" id="UP000031036">
    <property type="component" value="Unassembled WGS sequence"/>
</dbReference>
<dbReference type="InterPro" id="IPR003582">
    <property type="entry name" value="ShKT_dom"/>
</dbReference>
<comment type="caution">
    <text evidence="4">The sequence shown here is derived from an EMBL/GenBank/DDBJ whole genome shotgun (WGS) entry which is preliminary data.</text>
</comment>
<dbReference type="GO" id="GO:0005576">
    <property type="term" value="C:extracellular region"/>
    <property type="evidence" value="ECO:0007669"/>
    <property type="project" value="InterPro"/>
</dbReference>
<dbReference type="STRING" id="6265.A0A0B2W2T1"/>
<dbReference type="InterPro" id="IPR014044">
    <property type="entry name" value="CAP_dom"/>
</dbReference>
<dbReference type="Pfam" id="PF00188">
    <property type="entry name" value="CAP"/>
    <property type="match status" value="1"/>
</dbReference>
<dbReference type="Gene3D" id="1.10.10.1940">
    <property type="match status" value="2"/>
</dbReference>
<dbReference type="InterPro" id="IPR035940">
    <property type="entry name" value="CAP_sf"/>
</dbReference>
<dbReference type="Pfam" id="PF01549">
    <property type="entry name" value="ShK"/>
    <property type="match status" value="2"/>
</dbReference>
<accession>A0A0B2W2T1</accession>
<dbReference type="SMART" id="SM00254">
    <property type="entry name" value="ShKT"/>
    <property type="match status" value="2"/>
</dbReference>
<evidence type="ECO:0000313" key="5">
    <source>
        <dbReference type="Proteomes" id="UP000031036"/>
    </source>
</evidence>
<evidence type="ECO:0000313" key="4">
    <source>
        <dbReference type="EMBL" id="KHN88243.1"/>
    </source>
</evidence>
<dbReference type="EMBL" id="JPKZ01000256">
    <property type="protein sequence ID" value="KHN88243.1"/>
    <property type="molecule type" value="Genomic_DNA"/>
</dbReference>
<protein>
    <submittedName>
        <fullName evidence="4">Peptidase inhibitor 16</fullName>
    </submittedName>
</protein>
<dbReference type="SUPFAM" id="SSF55797">
    <property type="entry name" value="PR-1-like"/>
    <property type="match status" value="1"/>
</dbReference>
<gene>
    <name evidence="4" type="primary">Pi16</name>
    <name evidence="4" type="ORF">Tcan_05744</name>
</gene>
<dbReference type="PANTHER" id="PTHR10334">
    <property type="entry name" value="CYSTEINE-RICH SECRETORY PROTEIN-RELATED"/>
    <property type="match status" value="1"/>
</dbReference>
<feature type="chain" id="PRO_5002080688" evidence="2">
    <location>
        <begin position="22"/>
        <end position="353"/>
    </location>
</feature>
<feature type="signal peptide" evidence="2">
    <location>
        <begin position="1"/>
        <end position="21"/>
    </location>
</feature>
<dbReference type="OrthoDB" id="5819511at2759"/>
<dbReference type="InterPro" id="IPR002413">
    <property type="entry name" value="V5_allergen-like"/>
</dbReference>
<dbReference type="InterPro" id="IPR001283">
    <property type="entry name" value="CRISP-related"/>
</dbReference>
<feature type="disulfide bond" evidence="1">
    <location>
        <begin position="266"/>
        <end position="300"/>
    </location>
</feature>
<dbReference type="OMA" id="CDAWHRS"/>
<dbReference type="Gene3D" id="3.40.33.10">
    <property type="entry name" value="CAP"/>
    <property type="match status" value="1"/>
</dbReference>
<dbReference type="SMART" id="SM00198">
    <property type="entry name" value="SCP"/>
    <property type="match status" value="1"/>
</dbReference>
<reference evidence="4 5" key="1">
    <citation type="submission" date="2014-11" db="EMBL/GenBank/DDBJ databases">
        <title>Genetic blueprint of the zoonotic pathogen Toxocara canis.</title>
        <authorList>
            <person name="Zhu X.-Q."/>
            <person name="Korhonen P.K."/>
            <person name="Cai H."/>
            <person name="Young N.D."/>
            <person name="Nejsum P."/>
            <person name="von Samson-Himmelstjerna G."/>
            <person name="Boag P.R."/>
            <person name="Tan P."/>
            <person name="Li Q."/>
            <person name="Min J."/>
            <person name="Yang Y."/>
            <person name="Wang X."/>
            <person name="Fang X."/>
            <person name="Hall R.S."/>
            <person name="Hofmann A."/>
            <person name="Sternberg P.W."/>
            <person name="Jex A.R."/>
            <person name="Gasser R.B."/>
        </authorList>
    </citation>
    <scope>NUCLEOTIDE SEQUENCE [LARGE SCALE GENOMIC DNA]</scope>
    <source>
        <strain evidence="4">PN_DK_2014</strain>
    </source>
</reference>